<evidence type="ECO:0000313" key="3">
    <source>
        <dbReference type="EMBL" id="AXM94561.1"/>
    </source>
</evidence>
<name>A0AAD0QY48_PSEDL</name>
<sequence length="84" mass="8724">MVLAATLIAAGLVQAAEHAPPGSEAQQTGAMHRLKVDASTAQDADAPVKLPQHKRGIGPVVGMPCEVGYRLVGDDCVMSNVEFE</sequence>
<reference evidence="3 4" key="1">
    <citation type="submission" date="2018-07" db="EMBL/GenBank/DDBJ databases">
        <title>Complete genome sequence of a Pseudomonas plecoglossicida strain pathogenic to the marine fish, Larimichthys crocea.</title>
        <authorList>
            <person name="Tao Z."/>
        </authorList>
    </citation>
    <scope>NUCLEOTIDE SEQUENCE [LARGE SCALE GENOMIC DNA]</scope>
    <source>
        <strain evidence="3 4">XSDHY-P</strain>
    </source>
</reference>
<keyword evidence="2" id="KW-0732">Signal</keyword>
<organism evidence="3 4">
    <name type="scientific">Pseudomonas plecoglossicida</name>
    <dbReference type="NCBI Taxonomy" id="70775"/>
    <lineage>
        <taxon>Bacteria</taxon>
        <taxon>Pseudomonadati</taxon>
        <taxon>Pseudomonadota</taxon>
        <taxon>Gammaproteobacteria</taxon>
        <taxon>Pseudomonadales</taxon>
        <taxon>Pseudomonadaceae</taxon>
        <taxon>Pseudomonas</taxon>
    </lineage>
</organism>
<dbReference type="EMBL" id="CP031146">
    <property type="protein sequence ID" value="AXM94561.1"/>
    <property type="molecule type" value="Genomic_DNA"/>
</dbReference>
<evidence type="ECO:0008006" key="5">
    <source>
        <dbReference type="Google" id="ProtNLM"/>
    </source>
</evidence>
<evidence type="ECO:0000256" key="1">
    <source>
        <dbReference type="SAM" id="MobiDB-lite"/>
    </source>
</evidence>
<dbReference type="AlphaFoldDB" id="A0AAD0QY48"/>
<dbReference type="Proteomes" id="UP000256503">
    <property type="component" value="Chromosome"/>
</dbReference>
<protein>
    <recommendedName>
        <fullName evidence="5">DUF2790 domain-containing protein</fullName>
    </recommendedName>
</protein>
<feature type="signal peptide" evidence="2">
    <location>
        <begin position="1"/>
        <end position="15"/>
    </location>
</feature>
<accession>A0AAD0QY48</accession>
<feature type="region of interest" description="Disordered" evidence="1">
    <location>
        <begin position="17"/>
        <end position="53"/>
    </location>
</feature>
<evidence type="ECO:0000313" key="4">
    <source>
        <dbReference type="Proteomes" id="UP000256503"/>
    </source>
</evidence>
<gene>
    <name evidence="3" type="ORF">DVB73_01315</name>
</gene>
<feature type="chain" id="PRO_5042289003" description="DUF2790 domain-containing protein" evidence="2">
    <location>
        <begin position="16"/>
        <end position="84"/>
    </location>
</feature>
<proteinExistence type="predicted"/>
<evidence type="ECO:0000256" key="2">
    <source>
        <dbReference type="SAM" id="SignalP"/>
    </source>
</evidence>